<protein>
    <submittedName>
        <fullName evidence="2">Glycine betaine ABC transporter substrate-binding protein</fullName>
    </submittedName>
</protein>
<dbReference type="Gene3D" id="3.40.190.10">
    <property type="entry name" value="Periplasmic binding protein-like II"/>
    <property type="match status" value="1"/>
</dbReference>
<dbReference type="Pfam" id="PF04069">
    <property type="entry name" value="OpuAC"/>
    <property type="match status" value="1"/>
</dbReference>
<dbReference type="EMBL" id="JBAHUZ010000014">
    <property type="protein sequence ID" value="MEJ4138816.1"/>
    <property type="molecule type" value="Genomic_DNA"/>
</dbReference>
<reference evidence="2 3" key="1">
    <citation type="submission" date="2024-02" db="EMBL/GenBank/DDBJ databases">
        <title>Whole genome sequencing and characterization of Corynebacterium isolated from the ocular surface of dry eye disease sufferers.</title>
        <authorList>
            <person name="Naqvi M."/>
        </authorList>
    </citation>
    <scope>NUCLEOTIDE SEQUENCE [LARGE SCALE GENOMIC DNA]</scope>
    <source>
        <strain evidence="2 3">PCR27</strain>
    </source>
</reference>
<evidence type="ECO:0000259" key="1">
    <source>
        <dbReference type="Pfam" id="PF04069"/>
    </source>
</evidence>
<dbReference type="SUPFAM" id="SSF53850">
    <property type="entry name" value="Periplasmic binding protein-like II"/>
    <property type="match status" value="1"/>
</dbReference>
<comment type="caution">
    <text evidence="2">The sequence shown here is derived from an EMBL/GenBank/DDBJ whole genome shotgun (WGS) entry which is preliminary data.</text>
</comment>
<accession>A0ABU8P4R5</accession>
<evidence type="ECO:0000313" key="3">
    <source>
        <dbReference type="Proteomes" id="UP001372244"/>
    </source>
</evidence>
<evidence type="ECO:0000313" key="2">
    <source>
        <dbReference type="EMBL" id="MEJ4138816.1"/>
    </source>
</evidence>
<dbReference type="InterPro" id="IPR007210">
    <property type="entry name" value="ABC_Gly_betaine_transp_sub-bd"/>
</dbReference>
<name>A0ABU8P4R5_9CORY</name>
<feature type="domain" description="ABC-type glycine betaine transport system substrate-binding" evidence="1">
    <location>
        <begin position="30"/>
        <end position="96"/>
    </location>
</feature>
<dbReference type="Proteomes" id="UP001372244">
    <property type="component" value="Unassembled WGS sequence"/>
</dbReference>
<keyword evidence="3" id="KW-1185">Reference proteome</keyword>
<sequence>MATHIVCGAIWLSFSPPTVASRLCSCRLWTDPDPFFPKHNLATVIRTEVLDEHPEIEEFFALLSQLLTGEKMQELNARVGVDGEDYTTVSLDFLQEENLIAD</sequence>
<organism evidence="2 3">
    <name type="scientific">Corynebacterium marquesiae</name>
    <dbReference type="NCBI Taxonomy" id="2913503"/>
    <lineage>
        <taxon>Bacteria</taxon>
        <taxon>Bacillati</taxon>
        <taxon>Actinomycetota</taxon>
        <taxon>Actinomycetes</taxon>
        <taxon>Mycobacteriales</taxon>
        <taxon>Corynebacteriaceae</taxon>
        <taxon>Corynebacterium</taxon>
    </lineage>
</organism>
<proteinExistence type="predicted"/>
<dbReference type="RefSeq" id="WP_337887750.1">
    <property type="nucleotide sequence ID" value="NZ_JBAHUW010000014.1"/>
</dbReference>
<gene>
    <name evidence="2" type="ORF">V5S76_06740</name>
</gene>